<dbReference type="GO" id="GO:0004497">
    <property type="term" value="F:monooxygenase activity"/>
    <property type="evidence" value="ECO:0007669"/>
    <property type="project" value="UniProtKB-KW"/>
</dbReference>
<evidence type="ECO:0000256" key="2">
    <source>
        <dbReference type="ARBA" id="ARBA00022723"/>
    </source>
</evidence>
<dbReference type="AlphaFoldDB" id="A0A6A6NH47"/>
<dbReference type="PANTHER" id="PTHR47947:SF39">
    <property type="entry name" value="CYTOCHROME P450"/>
    <property type="match status" value="1"/>
</dbReference>
<evidence type="ECO:0000256" key="4">
    <source>
        <dbReference type="ARBA" id="ARBA00023004"/>
    </source>
</evidence>
<keyword evidence="2" id="KW-0479">Metal-binding</keyword>
<evidence type="ECO:0000256" key="3">
    <source>
        <dbReference type="ARBA" id="ARBA00023002"/>
    </source>
</evidence>
<protein>
    <submittedName>
        <fullName evidence="6">Uncharacterized protein</fullName>
    </submittedName>
</protein>
<reference evidence="6 7" key="1">
    <citation type="journal article" date="2020" name="Mol. Plant">
        <title>The Chromosome-Based Rubber Tree Genome Provides New Insights into Spurge Genome Evolution and Rubber Biosynthesis.</title>
        <authorList>
            <person name="Liu J."/>
            <person name="Shi C."/>
            <person name="Shi C.C."/>
            <person name="Li W."/>
            <person name="Zhang Q.J."/>
            <person name="Zhang Y."/>
            <person name="Li K."/>
            <person name="Lu H.F."/>
            <person name="Shi C."/>
            <person name="Zhu S.T."/>
            <person name="Xiao Z.Y."/>
            <person name="Nan H."/>
            <person name="Yue Y."/>
            <person name="Zhu X.G."/>
            <person name="Wu Y."/>
            <person name="Hong X.N."/>
            <person name="Fan G.Y."/>
            <person name="Tong Y."/>
            <person name="Zhang D."/>
            <person name="Mao C.L."/>
            <person name="Liu Y.L."/>
            <person name="Hao S.J."/>
            <person name="Liu W.Q."/>
            <person name="Lv M.Q."/>
            <person name="Zhang H.B."/>
            <person name="Liu Y."/>
            <person name="Hu-Tang G.R."/>
            <person name="Wang J.P."/>
            <person name="Wang J.H."/>
            <person name="Sun Y.H."/>
            <person name="Ni S.B."/>
            <person name="Chen W.B."/>
            <person name="Zhang X.C."/>
            <person name="Jiao Y.N."/>
            <person name="Eichler E.E."/>
            <person name="Li G.H."/>
            <person name="Liu X."/>
            <person name="Gao L.Z."/>
        </authorList>
    </citation>
    <scope>NUCLEOTIDE SEQUENCE [LARGE SCALE GENOMIC DNA]</scope>
    <source>
        <strain evidence="7">cv. GT1</strain>
        <tissue evidence="6">Leaf</tissue>
    </source>
</reference>
<dbReference type="EMBL" id="JAAGAX010000001">
    <property type="protein sequence ID" value="KAF2324445.1"/>
    <property type="molecule type" value="Genomic_DNA"/>
</dbReference>
<evidence type="ECO:0000256" key="5">
    <source>
        <dbReference type="ARBA" id="ARBA00023033"/>
    </source>
</evidence>
<dbReference type="InterPro" id="IPR050651">
    <property type="entry name" value="Plant_Cytochrome_P450_Monoox"/>
</dbReference>
<gene>
    <name evidence="6" type="ORF">GH714_014170</name>
</gene>
<keyword evidence="7" id="KW-1185">Reference proteome</keyword>
<organism evidence="6 7">
    <name type="scientific">Hevea brasiliensis</name>
    <name type="common">Para rubber tree</name>
    <name type="synonym">Siphonia brasiliensis</name>
    <dbReference type="NCBI Taxonomy" id="3981"/>
    <lineage>
        <taxon>Eukaryota</taxon>
        <taxon>Viridiplantae</taxon>
        <taxon>Streptophyta</taxon>
        <taxon>Embryophyta</taxon>
        <taxon>Tracheophyta</taxon>
        <taxon>Spermatophyta</taxon>
        <taxon>Magnoliopsida</taxon>
        <taxon>eudicotyledons</taxon>
        <taxon>Gunneridae</taxon>
        <taxon>Pentapetalae</taxon>
        <taxon>rosids</taxon>
        <taxon>fabids</taxon>
        <taxon>Malpighiales</taxon>
        <taxon>Euphorbiaceae</taxon>
        <taxon>Crotonoideae</taxon>
        <taxon>Micrandreae</taxon>
        <taxon>Hevea</taxon>
    </lineage>
</organism>
<dbReference type="Proteomes" id="UP000467840">
    <property type="component" value="Chromosome 5"/>
</dbReference>
<proteinExistence type="predicted"/>
<evidence type="ECO:0000313" key="7">
    <source>
        <dbReference type="Proteomes" id="UP000467840"/>
    </source>
</evidence>
<keyword evidence="5" id="KW-0503">Monooxygenase</keyword>
<evidence type="ECO:0000256" key="1">
    <source>
        <dbReference type="ARBA" id="ARBA00022617"/>
    </source>
</evidence>
<dbReference type="GO" id="GO:0046872">
    <property type="term" value="F:metal ion binding"/>
    <property type="evidence" value="ECO:0007669"/>
    <property type="project" value="UniProtKB-KW"/>
</dbReference>
<evidence type="ECO:0000313" key="6">
    <source>
        <dbReference type="EMBL" id="KAF2324445.1"/>
    </source>
</evidence>
<sequence>MDVGGHEKAMKKTARELDNVLEKWLREHKRKRYGAEGEKDFMDAMLSVLDGKSLESYDADTINKATSLAFEISTPTDAAIDMTPGIGLTNMKTTPLEVVVSPRLPPCCYE</sequence>
<dbReference type="PANTHER" id="PTHR47947">
    <property type="entry name" value="CYTOCHROME P450 82C3-RELATED"/>
    <property type="match status" value="1"/>
</dbReference>
<keyword evidence="1" id="KW-0349">Heme</keyword>
<comment type="caution">
    <text evidence="6">The sequence shown here is derived from an EMBL/GenBank/DDBJ whole genome shotgun (WGS) entry which is preliminary data.</text>
</comment>
<keyword evidence="4" id="KW-0408">Iron</keyword>
<accession>A0A6A6NH47</accession>
<name>A0A6A6NH47_HEVBR</name>
<keyword evidence="3" id="KW-0560">Oxidoreductase</keyword>